<feature type="compositionally biased region" description="Polar residues" evidence="1">
    <location>
        <begin position="94"/>
        <end position="112"/>
    </location>
</feature>
<protein>
    <submittedName>
        <fullName evidence="2">Uncharacterized protein</fullName>
    </submittedName>
</protein>
<evidence type="ECO:0000256" key="1">
    <source>
        <dbReference type="SAM" id="MobiDB-lite"/>
    </source>
</evidence>
<feature type="region of interest" description="Disordered" evidence="1">
    <location>
        <begin position="84"/>
        <end position="112"/>
    </location>
</feature>
<gene>
    <name evidence="2" type="ORF">PACLA_8A071142</name>
</gene>
<proteinExistence type="predicted"/>
<accession>A0A6S7FVH6</accession>
<keyword evidence="3" id="KW-1185">Reference proteome</keyword>
<evidence type="ECO:0000313" key="3">
    <source>
        <dbReference type="Proteomes" id="UP001152795"/>
    </source>
</evidence>
<organism evidence="2 3">
    <name type="scientific">Paramuricea clavata</name>
    <name type="common">Red gorgonian</name>
    <name type="synonym">Violescent sea-whip</name>
    <dbReference type="NCBI Taxonomy" id="317549"/>
    <lineage>
        <taxon>Eukaryota</taxon>
        <taxon>Metazoa</taxon>
        <taxon>Cnidaria</taxon>
        <taxon>Anthozoa</taxon>
        <taxon>Octocorallia</taxon>
        <taxon>Malacalcyonacea</taxon>
        <taxon>Plexauridae</taxon>
        <taxon>Paramuricea</taxon>
    </lineage>
</organism>
<dbReference type="Proteomes" id="UP001152795">
    <property type="component" value="Unassembled WGS sequence"/>
</dbReference>
<name>A0A6S7FVH6_PARCT</name>
<sequence length="567" mass="63510">MLSVIASIISSALGLVLNKARTTATDKLKDGDITDEKLRDVINEDLNDIKAKLDALSRKDLLASYCFLKEGVVSLNLALDEAKDEQTSKDDTNGDQNGGSRTTAATTRNESESGVLNEAIALSHAIQKLNNTSNARLVSAKECFKAAREKATEAFCNEALSLPDRIMAVKLRVVSKILECLQDTKVAADGCMLFLEELHNLPIGETFSTYFKGGIKSRFYKDSRLENVKSVLSLNFAISEFVARFSGELPNVRNWPRIHLSTRETIHPLLLDVDVVKDIFDKDEFQPPGNQIILSKIDVSYTCIINSKGQLLTLLYDEAHVLNGSGETKTFCRILSTRANLEPLIVFRRVALVIDRDDKVFVIKYFKDCTSGKCVYVLFVFDSSGNRQYERVLHFLKCETAEEINCVINNDGDIIIHFLDAFDLYVCDNSGNLKSTLSLEKHPSDGTRGFFRCASVTNQNEIVMIAGNKVFVYTKEGKLKRTIIVKSRIAAVTFNYATSNLEIMEYGESFGTRLSFCIRTYSENDEVGCLYLPINEWYPLKAYCSHPTGPAAFIYRSWSDVNKIIFL</sequence>
<reference evidence="2" key="1">
    <citation type="submission" date="2020-04" db="EMBL/GenBank/DDBJ databases">
        <authorList>
            <person name="Alioto T."/>
            <person name="Alioto T."/>
            <person name="Gomez Garrido J."/>
        </authorList>
    </citation>
    <scope>NUCLEOTIDE SEQUENCE</scope>
    <source>
        <strain evidence="2">A484AB</strain>
    </source>
</reference>
<dbReference type="EMBL" id="CACRXK020000231">
    <property type="protein sequence ID" value="CAB3979806.1"/>
    <property type="molecule type" value="Genomic_DNA"/>
</dbReference>
<evidence type="ECO:0000313" key="2">
    <source>
        <dbReference type="EMBL" id="CAB3979806.1"/>
    </source>
</evidence>
<comment type="caution">
    <text evidence="2">The sequence shown here is derived from an EMBL/GenBank/DDBJ whole genome shotgun (WGS) entry which is preliminary data.</text>
</comment>
<dbReference type="AlphaFoldDB" id="A0A6S7FVH6"/>